<protein>
    <submittedName>
        <fullName evidence="5">Short-chain dehydrogenase/reductase SDR</fullName>
    </submittedName>
</protein>
<evidence type="ECO:0000256" key="1">
    <source>
        <dbReference type="ARBA" id="ARBA00006484"/>
    </source>
</evidence>
<evidence type="ECO:0000313" key="6">
    <source>
        <dbReference type="Proteomes" id="UP001201262"/>
    </source>
</evidence>
<keyword evidence="2" id="KW-0521">NADP</keyword>
<dbReference type="PROSITE" id="PS00061">
    <property type="entry name" value="ADH_SHORT"/>
    <property type="match status" value="1"/>
</dbReference>
<dbReference type="PRINTS" id="PR00081">
    <property type="entry name" value="GDHRDH"/>
</dbReference>
<name>A0AAD4KPK1_9EURO</name>
<evidence type="ECO:0000256" key="2">
    <source>
        <dbReference type="ARBA" id="ARBA00022857"/>
    </source>
</evidence>
<comment type="similarity">
    <text evidence="1">Belongs to the short-chain dehydrogenases/reductases (SDR) family.</text>
</comment>
<dbReference type="EMBL" id="JAJTJA010000006">
    <property type="protein sequence ID" value="KAH8697522.1"/>
    <property type="molecule type" value="Genomic_DNA"/>
</dbReference>
<dbReference type="GO" id="GO:0019301">
    <property type="term" value="P:rhamnose catabolic process"/>
    <property type="evidence" value="ECO:0007669"/>
    <property type="project" value="UniProtKB-ARBA"/>
</dbReference>
<dbReference type="GO" id="GO:0048038">
    <property type="term" value="F:quinone binding"/>
    <property type="evidence" value="ECO:0007669"/>
    <property type="project" value="TreeGrafter"/>
</dbReference>
<dbReference type="InterPro" id="IPR020904">
    <property type="entry name" value="Sc_DH/Rdtase_CS"/>
</dbReference>
<dbReference type="AlphaFoldDB" id="A0AAD4KPK1"/>
<evidence type="ECO:0000256" key="4">
    <source>
        <dbReference type="ARBA" id="ARBA00023308"/>
    </source>
</evidence>
<gene>
    <name evidence="5" type="ORF">BGW36DRAFT_397210</name>
</gene>
<dbReference type="CDD" id="cd05233">
    <property type="entry name" value="SDR_c"/>
    <property type="match status" value="1"/>
</dbReference>
<dbReference type="Proteomes" id="UP001201262">
    <property type="component" value="Unassembled WGS sequence"/>
</dbReference>
<dbReference type="GO" id="GO:0016616">
    <property type="term" value="F:oxidoreductase activity, acting on the CH-OH group of donors, NAD or NADP as acceptor"/>
    <property type="evidence" value="ECO:0007669"/>
    <property type="project" value="TreeGrafter"/>
</dbReference>
<keyword evidence="4" id="KW-0684">Rhamnose metabolism</keyword>
<comment type="caution">
    <text evidence="5">The sequence shown here is derived from an EMBL/GenBank/DDBJ whole genome shotgun (WGS) entry which is preliminary data.</text>
</comment>
<dbReference type="InterPro" id="IPR002347">
    <property type="entry name" value="SDR_fam"/>
</dbReference>
<organism evidence="5 6">
    <name type="scientific">Talaromyces proteolyticus</name>
    <dbReference type="NCBI Taxonomy" id="1131652"/>
    <lineage>
        <taxon>Eukaryota</taxon>
        <taxon>Fungi</taxon>
        <taxon>Dikarya</taxon>
        <taxon>Ascomycota</taxon>
        <taxon>Pezizomycotina</taxon>
        <taxon>Eurotiomycetes</taxon>
        <taxon>Eurotiomycetidae</taxon>
        <taxon>Eurotiales</taxon>
        <taxon>Trichocomaceae</taxon>
        <taxon>Talaromyces</taxon>
        <taxon>Talaromyces sect. Bacilispori</taxon>
    </lineage>
</organism>
<dbReference type="Pfam" id="PF13561">
    <property type="entry name" value="adh_short_C2"/>
    <property type="match status" value="1"/>
</dbReference>
<evidence type="ECO:0000313" key="5">
    <source>
        <dbReference type="EMBL" id="KAH8697522.1"/>
    </source>
</evidence>
<dbReference type="PRINTS" id="PR00080">
    <property type="entry name" value="SDRFAMILY"/>
</dbReference>
<accession>A0AAD4KPK1</accession>
<dbReference type="SUPFAM" id="SSF51735">
    <property type="entry name" value="NAD(P)-binding Rossmann-fold domains"/>
    <property type="match status" value="1"/>
</dbReference>
<dbReference type="PANTHER" id="PTHR42760">
    <property type="entry name" value="SHORT-CHAIN DEHYDROGENASES/REDUCTASES FAMILY MEMBER"/>
    <property type="match status" value="1"/>
</dbReference>
<dbReference type="PANTHER" id="PTHR42760:SF83">
    <property type="entry name" value="(3R)-3-HYDROXYACYL-COA DEHYDROGENASE"/>
    <property type="match status" value="1"/>
</dbReference>
<dbReference type="Gene3D" id="3.40.50.720">
    <property type="entry name" value="NAD(P)-binding Rossmann-like Domain"/>
    <property type="match status" value="1"/>
</dbReference>
<dbReference type="RefSeq" id="XP_046072223.1">
    <property type="nucleotide sequence ID" value="XM_046218265.1"/>
</dbReference>
<dbReference type="GO" id="GO:0006633">
    <property type="term" value="P:fatty acid biosynthetic process"/>
    <property type="evidence" value="ECO:0007669"/>
    <property type="project" value="TreeGrafter"/>
</dbReference>
<dbReference type="GeneID" id="70248552"/>
<evidence type="ECO:0000256" key="3">
    <source>
        <dbReference type="ARBA" id="ARBA00023002"/>
    </source>
</evidence>
<keyword evidence="3" id="KW-0560">Oxidoreductase</keyword>
<reference evidence="5" key="1">
    <citation type="submission" date="2021-12" db="EMBL/GenBank/DDBJ databases">
        <title>Convergent genome expansion in fungi linked to evolution of root-endophyte symbiosis.</title>
        <authorList>
            <consortium name="DOE Joint Genome Institute"/>
            <person name="Ke Y.-H."/>
            <person name="Bonito G."/>
            <person name="Liao H.-L."/>
            <person name="Looney B."/>
            <person name="Rojas-Flechas A."/>
            <person name="Nash J."/>
            <person name="Hameed K."/>
            <person name="Schadt C."/>
            <person name="Martin F."/>
            <person name="Crous P.W."/>
            <person name="Miettinen O."/>
            <person name="Magnuson J.K."/>
            <person name="Labbe J."/>
            <person name="Jacobson D."/>
            <person name="Doktycz M.J."/>
            <person name="Veneault-Fourrey C."/>
            <person name="Kuo A."/>
            <person name="Mondo S."/>
            <person name="Calhoun S."/>
            <person name="Riley R."/>
            <person name="Ohm R."/>
            <person name="LaButti K."/>
            <person name="Andreopoulos B."/>
            <person name="Pangilinan J."/>
            <person name="Nolan M."/>
            <person name="Tritt A."/>
            <person name="Clum A."/>
            <person name="Lipzen A."/>
            <person name="Daum C."/>
            <person name="Barry K."/>
            <person name="Grigoriev I.V."/>
            <person name="Vilgalys R."/>
        </authorList>
    </citation>
    <scope>NUCLEOTIDE SEQUENCE</scope>
    <source>
        <strain evidence="5">PMI_201</strain>
    </source>
</reference>
<proteinExistence type="inferred from homology"/>
<dbReference type="FunFam" id="3.40.50.720:FF:000417">
    <property type="entry name" value="Glucose 1-dehydrogenase, putative"/>
    <property type="match status" value="1"/>
</dbReference>
<dbReference type="InterPro" id="IPR036291">
    <property type="entry name" value="NAD(P)-bd_dom_sf"/>
</dbReference>
<keyword evidence="6" id="KW-1185">Reference proteome</keyword>
<sequence>MAGLLKSKVIAITGASSGIGRAAAFECAKNGANLLIHHLGTDSTRKDAEELQKSLRSSFNTKSVLFGADLTGEGVAEELIQRTVSTFGRLDTFVSNAGICLPSPAESVTKSFLQRHIDINFTAAYLLTQAATKQFVKQGDGGSVVVVSSNTAVTGVTGLTHYSGTKAGLLGMVNTFAVEKGKHNIRYNCVLPGPTATDMITDFVKDDADRDNMIKRIPFGRLGTPQDLAGAIVFFASDLSQFVTGQHLLVDGACSHYFM</sequence>